<evidence type="ECO:0000256" key="3">
    <source>
        <dbReference type="SAM" id="MobiDB-lite"/>
    </source>
</evidence>
<dbReference type="GeneID" id="106811742"/>
<feature type="compositionally biased region" description="Basic and acidic residues" evidence="3">
    <location>
        <begin position="119"/>
        <end position="128"/>
    </location>
</feature>
<keyword evidence="2" id="KW-0597">Phosphoprotein</keyword>
<dbReference type="InterPro" id="IPR011993">
    <property type="entry name" value="PH-like_dom_sf"/>
</dbReference>
<dbReference type="Pfam" id="PF01237">
    <property type="entry name" value="Oxysterol_BP"/>
    <property type="match status" value="1"/>
</dbReference>
<dbReference type="InterPro" id="IPR000648">
    <property type="entry name" value="Oxysterol-bd"/>
</dbReference>
<sequence length="743" mass="84938">MSAVVDVKHIHGEPEFKGWLYKWTNYLKGYQKRWFVLSNGLLSYYRWNVCVPPLEMVKLHVSSVWMKAPCSETVPRHVRRRGFQHGTGEGDVAGGSDMGWGRGTSPGAQTQEDDEDENPKEPAEKHELQSTLRQLSSKLEDLNTCNELIVKHGAALQRALGDVEQPPPAAGGATSELPQKVKAINERATLFRVTANAMINACSEYLDLASSQGKRWQRALQYEHEQRMRLEEMVEQLAKQHSHLEAFARKEAKTKQAESNKTHLGPGGIVSDEDEDEFHDAVEDTQVFEVEIPDLQHRRDGSSVSLSAGSELDNENDSGSEMEPRQKHTRAVIVSMKGRTEKDAEMEKAEFEDAGDVPGTEKIVKRNRRLRIADKPNYSLNLWSIMKNCIGKELTKIPMPVSDAGWLIYASPTTGVALNSGQQHGICCSCESTGFTFLFYISSVGIISAYTRSRDSGVVSHHPPAVAQYTEGRDWIMYQEFTMSSKFRGKYLNIIPLGITHLEFPKSGHRYTWRKVMTTVHNIIVGKLWIDQSGEMDIINHKTKDNCHLKYYAYSYFSREPPRKVTGVITDVEGKVRRVLSGHWDDRIEGAKVLDTNPPVKGDRQVLETGPPTLLWKRNYPTPESARYYYFTTLAAQMNEMEENVPPTDSRLRPDQRAMEECRWDEANDIKLRLEEKQRVKRREKEMEAEKASAEGKPFQPYEPVWFRKERDPYTGNLIHMYKGIYWECKEKQDWRACPDIFV</sequence>
<comment type="similarity">
    <text evidence="1">Belongs to the OSBP family.</text>
</comment>
<evidence type="ECO:0000313" key="5">
    <source>
        <dbReference type="RefSeq" id="XP_014670942.1"/>
    </source>
</evidence>
<gene>
    <name evidence="5" type="primary">LOC106811742</name>
</gene>
<feature type="region of interest" description="Disordered" evidence="3">
    <location>
        <begin position="295"/>
        <end position="327"/>
    </location>
</feature>
<dbReference type="Proteomes" id="UP000695022">
    <property type="component" value="Unplaced"/>
</dbReference>
<dbReference type="Gene3D" id="2.30.29.30">
    <property type="entry name" value="Pleckstrin-homology domain (PH domain)/Phosphotyrosine-binding domain (PTB)"/>
    <property type="match status" value="1"/>
</dbReference>
<dbReference type="RefSeq" id="XP_014670942.1">
    <property type="nucleotide sequence ID" value="XM_014815456.1"/>
</dbReference>
<feature type="compositionally biased region" description="Gly residues" evidence="3">
    <location>
        <begin position="85"/>
        <end position="104"/>
    </location>
</feature>
<organism evidence="4 5">
    <name type="scientific">Priapulus caudatus</name>
    <name type="common">Priapulid worm</name>
    <dbReference type="NCBI Taxonomy" id="37621"/>
    <lineage>
        <taxon>Eukaryota</taxon>
        <taxon>Metazoa</taxon>
        <taxon>Ecdysozoa</taxon>
        <taxon>Scalidophora</taxon>
        <taxon>Priapulida</taxon>
        <taxon>Priapulimorpha</taxon>
        <taxon>Priapulimorphida</taxon>
        <taxon>Priapulidae</taxon>
        <taxon>Priapulus</taxon>
    </lineage>
</organism>
<evidence type="ECO:0000313" key="4">
    <source>
        <dbReference type="Proteomes" id="UP000695022"/>
    </source>
</evidence>
<protein>
    <submittedName>
        <fullName evidence="5">Oxysterol-binding protein 1-like</fullName>
    </submittedName>
</protein>
<dbReference type="InterPro" id="IPR037239">
    <property type="entry name" value="OSBP_sf"/>
</dbReference>
<proteinExistence type="inferred from homology"/>
<feature type="compositionally biased region" description="Basic and acidic residues" evidence="3">
    <location>
        <begin position="251"/>
        <end position="261"/>
    </location>
</feature>
<keyword evidence="4" id="KW-1185">Reference proteome</keyword>
<name>A0ABM1EFH1_PRICU</name>
<dbReference type="SUPFAM" id="SSF144000">
    <property type="entry name" value="Oxysterol-binding protein-like"/>
    <property type="match status" value="1"/>
</dbReference>
<reference evidence="5" key="1">
    <citation type="submission" date="2025-08" db="UniProtKB">
        <authorList>
            <consortium name="RefSeq"/>
        </authorList>
    </citation>
    <scope>IDENTIFICATION</scope>
</reference>
<dbReference type="Gene3D" id="2.40.160.120">
    <property type="match status" value="1"/>
</dbReference>
<feature type="region of interest" description="Disordered" evidence="3">
    <location>
        <begin position="251"/>
        <end position="270"/>
    </location>
</feature>
<dbReference type="PANTHER" id="PTHR10972:SF205">
    <property type="entry name" value="OXYSTEROL-BINDING PROTEIN 1"/>
    <property type="match status" value="1"/>
</dbReference>
<dbReference type="PANTHER" id="PTHR10972">
    <property type="entry name" value="OXYSTEROL-BINDING PROTEIN-RELATED"/>
    <property type="match status" value="1"/>
</dbReference>
<accession>A0ABM1EFH1</accession>
<evidence type="ECO:0000256" key="1">
    <source>
        <dbReference type="ARBA" id="ARBA00008842"/>
    </source>
</evidence>
<feature type="region of interest" description="Disordered" evidence="3">
    <location>
        <begin position="79"/>
        <end position="133"/>
    </location>
</feature>
<evidence type="ECO:0000256" key="2">
    <source>
        <dbReference type="ARBA" id="ARBA00022553"/>
    </source>
</evidence>
<dbReference type="SUPFAM" id="SSF50729">
    <property type="entry name" value="PH domain-like"/>
    <property type="match status" value="1"/>
</dbReference>